<dbReference type="EMBL" id="PDVP01000001">
    <property type="protein sequence ID" value="PHP68920.1"/>
    <property type="molecule type" value="Genomic_DNA"/>
</dbReference>
<protein>
    <submittedName>
        <fullName evidence="3">Uncharacterized protein</fullName>
    </submittedName>
</protein>
<evidence type="ECO:0000256" key="1">
    <source>
        <dbReference type="SAM" id="MobiDB-lite"/>
    </source>
</evidence>
<feature type="chain" id="PRO_5013632570" evidence="2">
    <location>
        <begin position="32"/>
        <end position="330"/>
    </location>
</feature>
<accession>A0A2G1QTY0</accession>
<feature type="signal peptide" evidence="2">
    <location>
        <begin position="1"/>
        <end position="31"/>
    </location>
</feature>
<dbReference type="AlphaFoldDB" id="A0A2G1QTY0"/>
<evidence type="ECO:0000313" key="3">
    <source>
        <dbReference type="EMBL" id="PHP68920.1"/>
    </source>
</evidence>
<feature type="region of interest" description="Disordered" evidence="1">
    <location>
        <begin position="54"/>
        <end position="90"/>
    </location>
</feature>
<comment type="caution">
    <text evidence="3">The sequence shown here is derived from an EMBL/GenBank/DDBJ whole genome shotgun (WGS) entry which is preliminary data.</text>
</comment>
<sequence>MKSRIMTIANPVCAAACALCLAVVATGSAGADTPVRLALVEGLVQKYDPFKDIDTGDLTPKAPPPAAAVPAPAPPPGAPQTPAKDAAAPDYAPVGDVQTAAIDNAGAVRNGPTKAVTINSNDPLLVHSIRTYHWNNGRGRKPGTIALRNADGKVFGPWPATGLPGQGNVRDAYWLVEPGALLPPGKYEIVDSDPATWATNKAAGDRGFVVLTYQKMTQAGDAPGTTGMGQPAEGSGFMSRTDAFAKAVAILIGDPYGQTEGEVAGNIREQAFHPEGPAGVCEDVRKPTWEFHVVVVTDNKDNFNNGVIDGYLALDAATGEIICANLPLLQ</sequence>
<dbReference type="Proteomes" id="UP000221168">
    <property type="component" value="Unassembled WGS sequence"/>
</dbReference>
<keyword evidence="4" id="KW-1185">Reference proteome</keyword>
<keyword evidence="2" id="KW-0732">Signal</keyword>
<name>A0A2G1QTY0_9HYPH</name>
<proteinExistence type="predicted"/>
<feature type="compositionally biased region" description="Pro residues" evidence="1">
    <location>
        <begin position="61"/>
        <end position="79"/>
    </location>
</feature>
<reference evidence="3 4" key="1">
    <citation type="submission" date="2017-10" db="EMBL/GenBank/DDBJ databases">
        <title>Sedimentibacterium mangrovi gen. nov., sp. nov., a novel member of family Phyllobacteriacea isolated from mangrove sediment.</title>
        <authorList>
            <person name="Liao H."/>
            <person name="Tian Y."/>
        </authorList>
    </citation>
    <scope>NUCLEOTIDE SEQUENCE [LARGE SCALE GENOMIC DNA]</scope>
    <source>
        <strain evidence="3 4">X9-2-2</strain>
    </source>
</reference>
<evidence type="ECO:0000256" key="2">
    <source>
        <dbReference type="SAM" id="SignalP"/>
    </source>
</evidence>
<gene>
    <name evidence="3" type="ORF">CSC94_02730</name>
</gene>
<evidence type="ECO:0000313" key="4">
    <source>
        <dbReference type="Proteomes" id="UP000221168"/>
    </source>
</evidence>
<feature type="compositionally biased region" description="Low complexity" evidence="1">
    <location>
        <begin position="80"/>
        <end position="90"/>
    </location>
</feature>
<organism evidence="3 4">
    <name type="scientific">Zhengella mangrovi</name>
    <dbReference type="NCBI Taxonomy" id="1982044"/>
    <lineage>
        <taxon>Bacteria</taxon>
        <taxon>Pseudomonadati</taxon>
        <taxon>Pseudomonadota</taxon>
        <taxon>Alphaproteobacteria</taxon>
        <taxon>Hyphomicrobiales</taxon>
        <taxon>Notoacmeibacteraceae</taxon>
        <taxon>Zhengella</taxon>
    </lineage>
</organism>